<evidence type="ECO:0000256" key="1">
    <source>
        <dbReference type="ARBA" id="ARBA00001946"/>
    </source>
</evidence>
<dbReference type="GO" id="GO:0005524">
    <property type="term" value="F:ATP binding"/>
    <property type="evidence" value="ECO:0007669"/>
    <property type="project" value="UniProtKB-KW"/>
</dbReference>
<proteinExistence type="predicted"/>
<protein>
    <submittedName>
        <fullName evidence="13">Lipid kinase, YegS/Rv2252/BmrU family</fullName>
    </submittedName>
</protein>
<reference evidence="13 14" key="1">
    <citation type="submission" date="2017-04" db="EMBL/GenBank/DDBJ databases">
        <authorList>
            <person name="Afonso C.L."/>
            <person name="Miller P.J."/>
            <person name="Scott M.A."/>
            <person name="Spackman E."/>
            <person name="Goraichik I."/>
            <person name="Dimitrov K.M."/>
            <person name="Suarez D.L."/>
            <person name="Swayne D.E."/>
        </authorList>
    </citation>
    <scope>NUCLEOTIDE SEQUENCE [LARGE SCALE GENOMIC DNA]</scope>
    <source>
        <strain evidence="13 14">DSM 21164</strain>
    </source>
</reference>
<dbReference type="GO" id="GO:0008654">
    <property type="term" value="P:phospholipid biosynthetic process"/>
    <property type="evidence" value="ECO:0007669"/>
    <property type="project" value="UniProtKB-KW"/>
</dbReference>
<evidence type="ECO:0000256" key="2">
    <source>
        <dbReference type="ARBA" id="ARBA00022516"/>
    </source>
</evidence>
<dbReference type="GO" id="GO:0016301">
    <property type="term" value="F:kinase activity"/>
    <property type="evidence" value="ECO:0007669"/>
    <property type="project" value="UniProtKB-KW"/>
</dbReference>
<keyword evidence="2" id="KW-0444">Lipid biosynthesis</keyword>
<sequence>MTNIHFIINPIAGKGIRYLSMDLLKSIFNVEEFTIVIKYSKYKRHATELTQNSITEDAHIIVACGGDGTINEVASCLINSSVKLGIVPMGSGNGLASNLNIPRKILNSLEIIRKQEVIKIDVGRVNQKYFFSNTGVGFDATVIKNYESNNKRTLIGYILACFTSINELKHPKKLKIHINDTQFEIDPFLVFISNSNELGYKFSLTPKASLQDGLLDVLIITKINKLKMIWFGFLVLIKKPLLLKEAQYYQTKQIKVQNKKQDYFDTQADGEFLKIKNETLTIHIDTKALNVISPILA</sequence>
<keyword evidence="10" id="KW-0594">Phospholipid biosynthesis</keyword>
<comment type="cofactor">
    <cofactor evidence="1">
        <name>Mg(2+)</name>
        <dbReference type="ChEBI" id="CHEBI:18420"/>
    </cofactor>
</comment>
<evidence type="ECO:0000313" key="14">
    <source>
        <dbReference type="Proteomes" id="UP000192360"/>
    </source>
</evidence>
<accession>A0A1W1YGE3</accession>
<keyword evidence="6 13" id="KW-0418">Kinase</keyword>
<feature type="domain" description="DAGKc" evidence="12">
    <location>
        <begin position="1"/>
        <end position="129"/>
    </location>
</feature>
<dbReference type="InterPro" id="IPR001206">
    <property type="entry name" value="Diacylglycerol_kinase_cat_dom"/>
</dbReference>
<dbReference type="Gene3D" id="2.60.200.40">
    <property type="match status" value="1"/>
</dbReference>
<keyword evidence="5" id="KW-0547">Nucleotide-binding</keyword>
<dbReference type="PROSITE" id="PS50146">
    <property type="entry name" value="DAGK"/>
    <property type="match status" value="1"/>
</dbReference>
<evidence type="ECO:0000313" key="13">
    <source>
        <dbReference type="EMBL" id="SMC34828.1"/>
    </source>
</evidence>
<evidence type="ECO:0000256" key="8">
    <source>
        <dbReference type="ARBA" id="ARBA00022842"/>
    </source>
</evidence>
<organism evidence="13 14">
    <name type="scientific">Cellulophaga tyrosinoxydans</name>
    <dbReference type="NCBI Taxonomy" id="504486"/>
    <lineage>
        <taxon>Bacteria</taxon>
        <taxon>Pseudomonadati</taxon>
        <taxon>Bacteroidota</taxon>
        <taxon>Flavobacteriia</taxon>
        <taxon>Flavobacteriales</taxon>
        <taxon>Flavobacteriaceae</taxon>
        <taxon>Cellulophaga</taxon>
    </lineage>
</organism>
<evidence type="ECO:0000259" key="12">
    <source>
        <dbReference type="PROSITE" id="PS50146"/>
    </source>
</evidence>
<dbReference type="Pfam" id="PF19279">
    <property type="entry name" value="YegS_C"/>
    <property type="match status" value="1"/>
</dbReference>
<dbReference type="EMBL" id="FWXO01000001">
    <property type="protein sequence ID" value="SMC34828.1"/>
    <property type="molecule type" value="Genomic_DNA"/>
</dbReference>
<dbReference type="PANTHER" id="PTHR12358">
    <property type="entry name" value="SPHINGOSINE KINASE"/>
    <property type="match status" value="1"/>
</dbReference>
<keyword evidence="11" id="KW-1208">Phospholipid metabolism</keyword>
<keyword evidence="9" id="KW-0443">Lipid metabolism</keyword>
<dbReference type="Proteomes" id="UP000192360">
    <property type="component" value="Unassembled WGS sequence"/>
</dbReference>
<dbReference type="NCBIfam" id="TIGR00147">
    <property type="entry name" value="YegS/Rv2252/BmrU family lipid kinase"/>
    <property type="match status" value="1"/>
</dbReference>
<evidence type="ECO:0000256" key="3">
    <source>
        <dbReference type="ARBA" id="ARBA00022679"/>
    </source>
</evidence>
<dbReference type="SMART" id="SM00046">
    <property type="entry name" value="DAGKc"/>
    <property type="match status" value="1"/>
</dbReference>
<dbReference type="InterPro" id="IPR017438">
    <property type="entry name" value="ATP-NAD_kinase_N"/>
</dbReference>
<evidence type="ECO:0000256" key="4">
    <source>
        <dbReference type="ARBA" id="ARBA00022723"/>
    </source>
</evidence>
<dbReference type="AlphaFoldDB" id="A0A1W1YGE3"/>
<evidence type="ECO:0000256" key="11">
    <source>
        <dbReference type="ARBA" id="ARBA00023264"/>
    </source>
</evidence>
<evidence type="ECO:0000256" key="5">
    <source>
        <dbReference type="ARBA" id="ARBA00022741"/>
    </source>
</evidence>
<evidence type="ECO:0000256" key="7">
    <source>
        <dbReference type="ARBA" id="ARBA00022840"/>
    </source>
</evidence>
<dbReference type="InterPro" id="IPR005218">
    <property type="entry name" value="Diacylglycerol/lipid_kinase"/>
</dbReference>
<keyword evidence="3" id="KW-0808">Transferase</keyword>
<keyword evidence="14" id="KW-1185">Reference proteome</keyword>
<dbReference type="PANTHER" id="PTHR12358:SF106">
    <property type="entry name" value="LIPID KINASE YEGS"/>
    <property type="match status" value="1"/>
</dbReference>
<evidence type="ECO:0000256" key="9">
    <source>
        <dbReference type="ARBA" id="ARBA00023098"/>
    </source>
</evidence>
<dbReference type="GO" id="GO:0046872">
    <property type="term" value="F:metal ion binding"/>
    <property type="evidence" value="ECO:0007669"/>
    <property type="project" value="UniProtKB-KW"/>
</dbReference>
<dbReference type="OrthoDB" id="9786026at2"/>
<dbReference type="InterPro" id="IPR016064">
    <property type="entry name" value="NAD/diacylglycerol_kinase_sf"/>
</dbReference>
<name>A0A1W1YGE3_9FLAO</name>
<dbReference type="Gene3D" id="3.40.50.10330">
    <property type="entry name" value="Probable inorganic polyphosphate/atp-NAD kinase, domain 1"/>
    <property type="match status" value="1"/>
</dbReference>
<dbReference type="Pfam" id="PF00781">
    <property type="entry name" value="DAGK_cat"/>
    <property type="match status" value="1"/>
</dbReference>
<dbReference type="GO" id="GO:0005886">
    <property type="term" value="C:plasma membrane"/>
    <property type="evidence" value="ECO:0007669"/>
    <property type="project" value="TreeGrafter"/>
</dbReference>
<gene>
    <name evidence="13" type="ORF">SAMN05660703_0383</name>
</gene>
<keyword evidence="4" id="KW-0479">Metal-binding</keyword>
<dbReference type="RefSeq" id="WP_084059710.1">
    <property type="nucleotide sequence ID" value="NZ_FWXO01000001.1"/>
</dbReference>
<keyword evidence="7" id="KW-0067">ATP-binding</keyword>
<evidence type="ECO:0000256" key="6">
    <source>
        <dbReference type="ARBA" id="ARBA00022777"/>
    </source>
</evidence>
<dbReference type="InterPro" id="IPR050187">
    <property type="entry name" value="Lipid_Phosphate_FormReg"/>
</dbReference>
<dbReference type="InterPro" id="IPR045540">
    <property type="entry name" value="YegS/DAGK_C"/>
</dbReference>
<dbReference type="SUPFAM" id="SSF111331">
    <property type="entry name" value="NAD kinase/diacylglycerol kinase-like"/>
    <property type="match status" value="1"/>
</dbReference>
<dbReference type="STRING" id="504486.SAMN05660703_0383"/>
<evidence type="ECO:0000256" key="10">
    <source>
        <dbReference type="ARBA" id="ARBA00023209"/>
    </source>
</evidence>
<keyword evidence="8" id="KW-0460">Magnesium</keyword>